<evidence type="ECO:0000313" key="1">
    <source>
        <dbReference type="EMBL" id="RHC46673.1"/>
    </source>
</evidence>
<organism evidence="1 2">
    <name type="scientific">Enterocloster bolteae</name>
    <dbReference type="NCBI Taxonomy" id="208479"/>
    <lineage>
        <taxon>Bacteria</taxon>
        <taxon>Bacillati</taxon>
        <taxon>Bacillota</taxon>
        <taxon>Clostridia</taxon>
        <taxon>Lachnospirales</taxon>
        <taxon>Lachnospiraceae</taxon>
        <taxon>Enterocloster</taxon>
    </lineage>
</organism>
<protein>
    <submittedName>
        <fullName evidence="1">DUF5131 family protein</fullName>
    </submittedName>
</protein>
<sequence length="269" mass="30902">MDKTKIDWADSTWSPITGCLHGCEYCYARGIANRFGGYRDAPGKIVELDEPAIDSLFKREPYPYNFTPTLHRYRLNEYRDRKGRNIFVCSMADLFGDWIPDSWIEEVFDACDRAPQHNYLFLSKNPKRYTEVVKSNIKSHVSGHMDNYWFGTTITTNSDVAYNSYELSETTEQLAGTVGKINTFVSIEPLLEKLLSLSIKWLMEFDWIIVGAETGRRKGKIIPERRCIESIVEQCKITGTPLFMKSSLADVWGEPLIQEFPVGLRKLGL</sequence>
<name>A0A414AFX9_9FIRM</name>
<gene>
    <name evidence="1" type="ORF">DW839_30795</name>
</gene>
<evidence type="ECO:0000313" key="2">
    <source>
        <dbReference type="Proteomes" id="UP000283975"/>
    </source>
</evidence>
<dbReference type="AlphaFoldDB" id="A0A414AFX9"/>
<accession>A0A414AFX9</accession>
<reference evidence="1 2" key="1">
    <citation type="submission" date="2018-08" db="EMBL/GenBank/DDBJ databases">
        <title>A genome reference for cultivated species of the human gut microbiota.</title>
        <authorList>
            <person name="Zou Y."/>
            <person name="Xue W."/>
            <person name="Luo G."/>
        </authorList>
    </citation>
    <scope>NUCLEOTIDE SEQUENCE [LARGE SCALE GENOMIC DNA]</scope>
    <source>
        <strain evidence="1 2">AM35-14</strain>
    </source>
</reference>
<proteinExistence type="predicted"/>
<dbReference type="InterPro" id="IPR011101">
    <property type="entry name" value="DUF5131"/>
</dbReference>
<comment type="caution">
    <text evidence="1">The sequence shown here is derived from an EMBL/GenBank/DDBJ whole genome shotgun (WGS) entry which is preliminary data.</text>
</comment>
<dbReference type="Pfam" id="PF07505">
    <property type="entry name" value="DUF5131"/>
    <property type="match status" value="1"/>
</dbReference>
<dbReference type="Proteomes" id="UP000283975">
    <property type="component" value="Unassembled WGS sequence"/>
</dbReference>
<dbReference type="EMBL" id="QSHZ01000060">
    <property type="protein sequence ID" value="RHC46673.1"/>
    <property type="molecule type" value="Genomic_DNA"/>
</dbReference>